<feature type="transmembrane region" description="Helical" evidence="1">
    <location>
        <begin position="71"/>
        <end position="90"/>
    </location>
</feature>
<keyword evidence="3" id="KW-1185">Reference proteome</keyword>
<feature type="transmembrane region" description="Helical" evidence="1">
    <location>
        <begin position="129"/>
        <end position="152"/>
    </location>
</feature>
<dbReference type="AlphaFoldDB" id="A0A975B0F9"/>
<sequence length="158" mass="18334">MRFTLIKDLREDNTMKPVLGGLLFFILLYLIFDIFVKESSMGLTFTTLMNTLVGNEEEFIDPMSKSSFLEYIHMEVFFSMMILLTLSSAFIRLSSKGRHTLLVLNIVMICALFSLLALVLSYFISSDFIYPYIVSFLSWHILGVYMSLYSLFRLYSCN</sequence>
<dbReference type="KEGG" id="saqt:GJV85_07075"/>
<reference evidence="2" key="1">
    <citation type="submission" date="2019-11" db="EMBL/GenBank/DDBJ databases">
        <authorList>
            <person name="Kojima H."/>
        </authorList>
    </citation>
    <scope>NUCLEOTIDE SEQUENCE</scope>
    <source>
        <strain evidence="2">H1576</strain>
    </source>
</reference>
<evidence type="ECO:0000313" key="3">
    <source>
        <dbReference type="Proteomes" id="UP000671852"/>
    </source>
</evidence>
<accession>A0A975B0F9</accession>
<organism evidence="2 3">
    <name type="scientific">Sulfurimonas aquatica</name>
    <dbReference type="NCBI Taxonomy" id="2672570"/>
    <lineage>
        <taxon>Bacteria</taxon>
        <taxon>Pseudomonadati</taxon>
        <taxon>Campylobacterota</taxon>
        <taxon>Epsilonproteobacteria</taxon>
        <taxon>Campylobacterales</taxon>
        <taxon>Sulfurimonadaceae</taxon>
        <taxon>Sulfurimonas</taxon>
    </lineage>
</organism>
<keyword evidence="1" id="KW-1133">Transmembrane helix</keyword>
<feature type="transmembrane region" description="Helical" evidence="1">
    <location>
        <begin position="18"/>
        <end position="36"/>
    </location>
</feature>
<protein>
    <submittedName>
        <fullName evidence="2">Uncharacterized protein</fullName>
    </submittedName>
</protein>
<name>A0A975B0F9_9BACT</name>
<gene>
    <name evidence="2" type="ORF">GJV85_07075</name>
</gene>
<feature type="transmembrane region" description="Helical" evidence="1">
    <location>
        <begin position="102"/>
        <end position="123"/>
    </location>
</feature>
<dbReference type="Proteomes" id="UP000671852">
    <property type="component" value="Chromosome"/>
</dbReference>
<evidence type="ECO:0000313" key="2">
    <source>
        <dbReference type="EMBL" id="QSZ41878.1"/>
    </source>
</evidence>
<dbReference type="RefSeq" id="WP_207560696.1">
    <property type="nucleotide sequence ID" value="NZ_CP046072.1"/>
</dbReference>
<proteinExistence type="predicted"/>
<dbReference type="EMBL" id="CP046072">
    <property type="protein sequence ID" value="QSZ41878.1"/>
    <property type="molecule type" value="Genomic_DNA"/>
</dbReference>
<reference evidence="2" key="2">
    <citation type="submission" date="2021-04" db="EMBL/GenBank/DDBJ databases">
        <title>Isolation and characterization of a novel species of the genus Sulfurimonas.</title>
        <authorList>
            <person name="Fukui M."/>
        </authorList>
    </citation>
    <scope>NUCLEOTIDE SEQUENCE</scope>
    <source>
        <strain evidence="2">H1576</strain>
    </source>
</reference>
<keyword evidence="1" id="KW-0812">Transmembrane</keyword>
<keyword evidence="1" id="KW-0472">Membrane</keyword>
<evidence type="ECO:0000256" key="1">
    <source>
        <dbReference type="SAM" id="Phobius"/>
    </source>
</evidence>